<reference evidence="2" key="1">
    <citation type="submission" date="2018-02" db="EMBL/GenBank/DDBJ databases">
        <authorList>
            <person name="Hausmann B."/>
        </authorList>
    </citation>
    <scope>NUCLEOTIDE SEQUENCE [LARGE SCALE GENOMIC DNA]</scope>
    <source>
        <strain evidence="2">Peat soil MAG SbA1</strain>
    </source>
</reference>
<dbReference type="InterPro" id="IPR012505">
    <property type="entry name" value="YbbR"/>
</dbReference>
<evidence type="ECO:0000313" key="2">
    <source>
        <dbReference type="Proteomes" id="UP000238701"/>
    </source>
</evidence>
<dbReference type="PANTHER" id="PTHR37804:SF1">
    <property type="entry name" value="CDAA REGULATORY PROTEIN CDAR"/>
    <property type="match status" value="1"/>
</dbReference>
<dbReference type="Pfam" id="PF07949">
    <property type="entry name" value="YbbR"/>
    <property type="match status" value="2"/>
</dbReference>
<protein>
    <submittedName>
        <fullName evidence="1">YbbR-like protein</fullName>
    </submittedName>
</protein>
<dbReference type="AlphaFoldDB" id="A0A2U3KR44"/>
<evidence type="ECO:0000313" key="1">
    <source>
        <dbReference type="EMBL" id="SPF42090.1"/>
    </source>
</evidence>
<dbReference type="Gene3D" id="2.170.120.40">
    <property type="entry name" value="YbbR-like domain"/>
    <property type="match status" value="1"/>
</dbReference>
<dbReference type="OrthoDB" id="129132at2"/>
<dbReference type="PANTHER" id="PTHR37804">
    <property type="entry name" value="CDAA REGULATORY PROTEIN CDAR"/>
    <property type="match status" value="1"/>
</dbReference>
<dbReference type="Proteomes" id="UP000238701">
    <property type="component" value="Unassembled WGS sequence"/>
</dbReference>
<dbReference type="EMBL" id="OMOD01000136">
    <property type="protein sequence ID" value="SPF42090.1"/>
    <property type="molecule type" value="Genomic_DNA"/>
</dbReference>
<sequence>MIAFFKRYVLHNFGLKVLSLLLAAGLWFLISHEEPAEVALRSPVVFQNVPPHLEISSESIPEAQIRVRGPERVIRQLQANEVRAEISLADVSPGERTFDLTSQQVRHPPDVAVVQVVPSQLHLYFDTRLTREVEIHPRVTGTFAEGEQISKVEADPPRITITGPRRHVEKVNAATTDPVDATGARGSAVFTTSAYVPDPLVQVVQPTSIRVTVTVQQLGSGSPH</sequence>
<dbReference type="Gene3D" id="2.170.120.30">
    <property type="match status" value="1"/>
</dbReference>
<gene>
    <name evidence="1" type="ORF">SBA1_420010</name>
</gene>
<organism evidence="1 2">
    <name type="scientific">Candidatus Sulfotelmatobacter kueseliae</name>
    <dbReference type="NCBI Taxonomy" id="2042962"/>
    <lineage>
        <taxon>Bacteria</taxon>
        <taxon>Pseudomonadati</taxon>
        <taxon>Acidobacteriota</taxon>
        <taxon>Terriglobia</taxon>
        <taxon>Terriglobales</taxon>
        <taxon>Candidatus Korobacteraceae</taxon>
        <taxon>Candidatus Sulfotelmatobacter</taxon>
    </lineage>
</organism>
<accession>A0A2U3KR44</accession>
<name>A0A2U3KR44_9BACT</name>
<dbReference type="InterPro" id="IPR053154">
    <property type="entry name" value="c-di-AMP_regulator"/>
</dbReference>
<proteinExistence type="predicted"/>